<proteinExistence type="predicted"/>
<dbReference type="Proteomes" id="UP001108027">
    <property type="component" value="Unassembled WGS sequence"/>
</dbReference>
<dbReference type="AlphaFoldDB" id="A0A9Q3ULI9"/>
<dbReference type="InterPro" id="IPR025588">
    <property type="entry name" value="YcxB-like_C"/>
</dbReference>
<feature type="domain" description="YcxB-like C-terminal" evidence="2">
    <location>
        <begin position="105"/>
        <end position="149"/>
    </location>
</feature>
<feature type="transmembrane region" description="Helical" evidence="1">
    <location>
        <begin position="61"/>
        <end position="84"/>
    </location>
</feature>
<feature type="transmembrane region" description="Helical" evidence="1">
    <location>
        <begin position="35"/>
        <end position="55"/>
    </location>
</feature>
<organism evidence="3 4">
    <name type="scientific">Alloalcanivorax marinus</name>
    <dbReference type="NCBI Taxonomy" id="1177169"/>
    <lineage>
        <taxon>Bacteria</taxon>
        <taxon>Pseudomonadati</taxon>
        <taxon>Pseudomonadota</taxon>
        <taxon>Gammaproteobacteria</taxon>
        <taxon>Oceanospirillales</taxon>
        <taxon>Alcanivoracaceae</taxon>
        <taxon>Alloalcanivorax</taxon>
    </lineage>
</organism>
<keyword evidence="1" id="KW-0472">Membrane</keyword>
<dbReference type="EMBL" id="JAJGNA010000006">
    <property type="protein sequence ID" value="MCC4308420.1"/>
    <property type="molecule type" value="Genomic_DNA"/>
</dbReference>
<evidence type="ECO:0000259" key="2">
    <source>
        <dbReference type="Pfam" id="PF14317"/>
    </source>
</evidence>
<evidence type="ECO:0000313" key="4">
    <source>
        <dbReference type="Proteomes" id="UP001108027"/>
    </source>
</evidence>
<keyword evidence="1" id="KW-1133">Transmembrane helix</keyword>
<feature type="transmembrane region" description="Helical" evidence="1">
    <location>
        <begin position="133"/>
        <end position="150"/>
    </location>
</feature>
<dbReference type="RefSeq" id="WP_228233622.1">
    <property type="nucleotide sequence ID" value="NZ_JAJGNA010000006.1"/>
</dbReference>
<accession>A0A9Q3ULI9</accession>
<name>A0A9Q3ULI9_9GAMM</name>
<protein>
    <submittedName>
        <fullName evidence="3">YcxB family protein</fullName>
    </submittedName>
</protein>
<dbReference type="Pfam" id="PF14317">
    <property type="entry name" value="YcxB"/>
    <property type="match status" value="1"/>
</dbReference>
<evidence type="ECO:0000256" key="1">
    <source>
        <dbReference type="SAM" id="Phobius"/>
    </source>
</evidence>
<keyword evidence="1" id="KW-0812">Transmembrane</keyword>
<comment type="caution">
    <text evidence="3">The sequence shown here is derived from an EMBL/GenBank/DDBJ whole genome shotgun (WGS) entry which is preliminary data.</text>
</comment>
<keyword evidence="4" id="KW-1185">Reference proteome</keyword>
<reference evidence="3" key="1">
    <citation type="submission" date="2021-10" db="EMBL/GenBank/DDBJ databases">
        <title>The diversity and Nitrogen Metabolism of Culturable Nitrate-Utilizing Bacteria Within the Oxygen Minimum Zone of the Changjiang (Yangtze River)Estuary.</title>
        <authorList>
            <person name="Zhang D."/>
            <person name="Zheng J."/>
            <person name="Liu S."/>
            <person name="He W."/>
        </authorList>
    </citation>
    <scope>NUCLEOTIDE SEQUENCE</scope>
    <source>
        <strain evidence="3">FXH-223</strain>
    </source>
</reference>
<evidence type="ECO:0000313" key="3">
    <source>
        <dbReference type="EMBL" id="MCC4308420.1"/>
    </source>
</evidence>
<sequence>MSYDGPTPGGRAVYRISRQDYIAAGRLYARPTRKLLVISASILGALAVVACFVPPTVAGAIVGGMVGWILFFSAVQLFLTPLMLGRHYDNYKSMQEEEFTVEMKDEGLLLSSADGGGLTRWDTIYKWRRNDQYILILIMPKLFYVIPTSIGDRGFDLPRLLEALRSNAPEIK</sequence>
<gene>
    <name evidence="3" type="ORF">LL252_07520</name>
</gene>